<proteinExistence type="predicted"/>
<dbReference type="RefSeq" id="WP_149567588.1">
    <property type="nucleotide sequence ID" value="NZ_CP035807.1"/>
</dbReference>
<name>A0A5C1QBB7_9SPIO</name>
<dbReference type="GO" id="GO:0003677">
    <property type="term" value="F:DNA binding"/>
    <property type="evidence" value="ECO:0007669"/>
    <property type="project" value="UniProtKB-KW"/>
</dbReference>
<gene>
    <name evidence="6" type="ORF">EW093_06360</name>
</gene>
<feature type="domain" description="HTH merR-type" evidence="5">
    <location>
        <begin position="1"/>
        <end position="68"/>
    </location>
</feature>
<dbReference type="InterPro" id="IPR000551">
    <property type="entry name" value="MerR-type_HTH_dom"/>
</dbReference>
<reference evidence="6 7" key="2">
    <citation type="submission" date="2019-09" db="EMBL/GenBank/DDBJ databases">
        <title>Complete Genome Sequence and Methylome Analysis of free living Spirochaetas.</title>
        <authorList>
            <person name="Leshcheva N."/>
            <person name="Mikheeva N."/>
        </authorList>
    </citation>
    <scope>NUCLEOTIDE SEQUENCE [LARGE SCALE GENOMIC DNA]</scope>
    <source>
        <strain evidence="6 7">P</strain>
    </source>
</reference>
<dbReference type="PANTHER" id="PTHR30204">
    <property type="entry name" value="REDOX-CYCLING DRUG-SENSING TRANSCRIPTIONAL ACTIVATOR SOXR"/>
    <property type="match status" value="1"/>
</dbReference>
<dbReference type="PANTHER" id="PTHR30204:SF69">
    <property type="entry name" value="MERR-FAMILY TRANSCRIPTIONAL REGULATOR"/>
    <property type="match status" value="1"/>
</dbReference>
<dbReference type="GO" id="GO:0003700">
    <property type="term" value="F:DNA-binding transcription factor activity"/>
    <property type="evidence" value="ECO:0007669"/>
    <property type="project" value="InterPro"/>
</dbReference>
<sequence>MTRGQIANKLKVNPETIRYYEKVGLITPMILENSYRYYNEELFEKLELIISFKTLGFTLKEIKLFFELIYRSKEDPKRFNTYLNSKISDIDKKIESLNSLKQSLTIFRDKEDRERCKKFSNYLNKY</sequence>
<keyword evidence="4" id="KW-0804">Transcription</keyword>
<evidence type="ECO:0000313" key="7">
    <source>
        <dbReference type="Proteomes" id="UP000323824"/>
    </source>
</evidence>
<dbReference type="InterPro" id="IPR009061">
    <property type="entry name" value="DNA-bd_dom_put_sf"/>
</dbReference>
<dbReference type="Pfam" id="PF13411">
    <property type="entry name" value="MerR_1"/>
    <property type="match status" value="1"/>
</dbReference>
<keyword evidence="1" id="KW-0678">Repressor</keyword>
<organism evidence="6 7">
    <name type="scientific">Thiospirochaeta perfilievii</name>
    <dbReference type="NCBI Taxonomy" id="252967"/>
    <lineage>
        <taxon>Bacteria</taxon>
        <taxon>Pseudomonadati</taxon>
        <taxon>Spirochaetota</taxon>
        <taxon>Spirochaetia</taxon>
        <taxon>Spirochaetales</taxon>
        <taxon>Spirochaetaceae</taxon>
        <taxon>Thiospirochaeta</taxon>
    </lineage>
</organism>
<dbReference type="PROSITE" id="PS50937">
    <property type="entry name" value="HTH_MERR_2"/>
    <property type="match status" value="1"/>
</dbReference>
<dbReference type="Proteomes" id="UP000323824">
    <property type="component" value="Chromosome"/>
</dbReference>
<dbReference type="EMBL" id="CP035807">
    <property type="protein sequence ID" value="QEN04340.1"/>
    <property type="molecule type" value="Genomic_DNA"/>
</dbReference>
<dbReference type="SUPFAM" id="SSF46955">
    <property type="entry name" value="Putative DNA-binding domain"/>
    <property type="match status" value="1"/>
</dbReference>
<keyword evidence="2" id="KW-0805">Transcription regulation</keyword>
<evidence type="ECO:0000256" key="2">
    <source>
        <dbReference type="ARBA" id="ARBA00023015"/>
    </source>
</evidence>
<evidence type="ECO:0000313" key="6">
    <source>
        <dbReference type="EMBL" id="QEN04340.1"/>
    </source>
</evidence>
<keyword evidence="3" id="KW-0238">DNA-binding</keyword>
<accession>A0A5C1QBB7</accession>
<protein>
    <submittedName>
        <fullName evidence="6">MerR family transcriptional regulator</fullName>
    </submittedName>
</protein>
<dbReference type="Gene3D" id="1.10.1660.10">
    <property type="match status" value="1"/>
</dbReference>
<keyword evidence="7" id="KW-1185">Reference proteome</keyword>
<evidence type="ECO:0000259" key="5">
    <source>
        <dbReference type="PROSITE" id="PS50937"/>
    </source>
</evidence>
<dbReference type="PRINTS" id="PR00040">
    <property type="entry name" value="HTHMERR"/>
</dbReference>
<evidence type="ECO:0000256" key="3">
    <source>
        <dbReference type="ARBA" id="ARBA00023125"/>
    </source>
</evidence>
<evidence type="ECO:0000256" key="1">
    <source>
        <dbReference type="ARBA" id="ARBA00022491"/>
    </source>
</evidence>
<dbReference type="InterPro" id="IPR047057">
    <property type="entry name" value="MerR_fam"/>
</dbReference>
<dbReference type="SMART" id="SM00422">
    <property type="entry name" value="HTH_MERR"/>
    <property type="match status" value="1"/>
</dbReference>
<reference evidence="6 7" key="1">
    <citation type="submission" date="2019-02" db="EMBL/GenBank/DDBJ databases">
        <authorList>
            <person name="Fomenkov A."/>
            <person name="Dubinina G."/>
            <person name="Grabovich M."/>
            <person name="Vincze T."/>
            <person name="Roberts R.J."/>
        </authorList>
    </citation>
    <scope>NUCLEOTIDE SEQUENCE [LARGE SCALE GENOMIC DNA]</scope>
    <source>
        <strain evidence="6 7">P</strain>
    </source>
</reference>
<dbReference type="OrthoDB" id="9773308at2"/>
<dbReference type="KEGG" id="sper:EW093_06360"/>
<dbReference type="AlphaFoldDB" id="A0A5C1QBB7"/>
<evidence type="ECO:0000256" key="4">
    <source>
        <dbReference type="ARBA" id="ARBA00023163"/>
    </source>
</evidence>